<evidence type="ECO:0000313" key="2">
    <source>
        <dbReference type="Proteomes" id="UP000256794"/>
    </source>
</evidence>
<sequence length="81" mass="9103">MHQHFMQAGDFPKQVLGNFALTVHIRPRPPDALDRGLEDYPSDVRNHGHLLLEQRCDRDDGLIADLVGYLESASADARLLP</sequence>
<keyword evidence="2" id="KW-1185">Reference proteome</keyword>
<reference evidence="1 2" key="1">
    <citation type="submission" date="2018-08" db="EMBL/GenBank/DDBJ databases">
        <title>Genomic Encyclopedia of Archaeal and Bacterial Type Strains, Phase II (KMG-II): from individual species to whole genera.</title>
        <authorList>
            <person name="Goeker M."/>
        </authorList>
    </citation>
    <scope>NUCLEOTIDE SEQUENCE [LARGE SCALE GENOMIC DNA]</scope>
    <source>
        <strain evidence="1 2">DSM 582</strain>
    </source>
</reference>
<proteinExistence type="predicted"/>
<comment type="caution">
    <text evidence="1">The sequence shown here is derived from an EMBL/GenBank/DDBJ whole genome shotgun (WGS) entry which is preliminary data.</text>
</comment>
<gene>
    <name evidence="1" type="ORF">ATH84_10382</name>
</gene>
<organism evidence="1 2">
    <name type="scientific">Paracoccus versutus</name>
    <name type="common">Thiobacillus versutus</name>
    <dbReference type="NCBI Taxonomy" id="34007"/>
    <lineage>
        <taxon>Bacteria</taxon>
        <taxon>Pseudomonadati</taxon>
        <taxon>Pseudomonadota</taxon>
        <taxon>Alphaproteobacteria</taxon>
        <taxon>Rhodobacterales</taxon>
        <taxon>Paracoccaceae</taxon>
        <taxon>Paracoccus</taxon>
    </lineage>
</organism>
<dbReference type="RefSeq" id="WP_052096311.1">
    <property type="nucleotide sequence ID" value="NZ_CP035284.1"/>
</dbReference>
<evidence type="ECO:0000313" key="1">
    <source>
        <dbReference type="EMBL" id="REG34880.1"/>
    </source>
</evidence>
<dbReference type="AlphaFoldDB" id="A0AAQ0HEA7"/>
<name>A0AAQ0HEA7_PARVE</name>
<protein>
    <submittedName>
        <fullName evidence="1">Uncharacterized protein</fullName>
    </submittedName>
</protein>
<dbReference type="Proteomes" id="UP000256794">
    <property type="component" value="Unassembled WGS sequence"/>
</dbReference>
<dbReference type="EMBL" id="QUMX01000038">
    <property type="protein sequence ID" value="REG34880.1"/>
    <property type="molecule type" value="Genomic_DNA"/>
</dbReference>
<accession>A0AAQ0HEA7</accession>